<gene>
    <name evidence="5" type="ORF">FTUN_0438</name>
</gene>
<dbReference type="InterPro" id="IPR054613">
    <property type="entry name" value="Peptidase_S78_dom"/>
</dbReference>
<dbReference type="GO" id="GO:0008233">
    <property type="term" value="F:peptidase activity"/>
    <property type="evidence" value="ECO:0007669"/>
    <property type="project" value="UniProtKB-KW"/>
</dbReference>
<dbReference type="Pfam" id="PF04586">
    <property type="entry name" value="Peptidase_S78"/>
    <property type="match status" value="1"/>
</dbReference>
<evidence type="ECO:0000259" key="4">
    <source>
        <dbReference type="Pfam" id="PF04586"/>
    </source>
</evidence>
<protein>
    <recommendedName>
        <fullName evidence="4">Prohead serine protease domain-containing protein</fullName>
    </recommendedName>
</protein>
<evidence type="ECO:0000256" key="2">
    <source>
        <dbReference type="ARBA" id="ARBA00022670"/>
    </source>
</evidence>
<dbReference type="NCBIfam" id="TIGR01543">
    <property type="entry name" value="proheadase_HK97"/>
    <property type="match status" value="1"/>
</dbReference>
<organism evidence="5 6">
    <name type="scientific">Frigoriglobus tundricola</name>
    <dbReference type="NCBI Taxonomy" id="2774151"/>
    <lineage>
        <taxon>Bacteria</taxon>
        <taxon>Pseudomonadati</taxon>
        <taxon>Planctomycetota</taxon>
        <taxon>Planctomycetia</taxon>
        <taxon>Gemmatales</taxon>
        <taxon>Gemmataceae</taxon>
        <taxon>Frigoriglobus</taxon>
    </lineage>
</organism>
<dbReference type="EMBL" id="CP053452">
    <property type="protein sequence ID" value="QJW92940.1"/>
    <property type="molecule type" value="Genomic_DNA"/>
</dbReference>
<dbReference type="InterPro" id="IPR006433">
    <property type="entry name" value="Prohead_protease"/>
</dbReference>
<name>A0A6M5YI02_9BACT</name>
<dbReference type="AlphaFoldDB" id="A0A6M5YI02"/>
<dbReference type="GO" id="GO:0006508">
    <property type="term" value="P:proteolysis"/>
    <property type="evidence" value="ECO:0007669"/>
    <property type="project" value="UniProtKB-KW"/>
</dbReference>
<feature type="domain" description="Prohead serine protease" evidence="4">
    <location>
        <begin position="4"/>
        <end position="146"/>
    </location>
</feature>
<keyword evidence="6" id="KW-1185">Reference proteome</keyword>
<evidence type="ECO:0000313" key="5">
    <source>
        <dbReference type="EMBL" id="QJW92940.1"/>
    </source>
</evidence>
<evidence type="ECO:0000256" key="3">
    <source>
        <dbReference type="ARBA" id="ARBA00022801"/>
    </source>
</evidence>
<accession>A0A6M5YI02</accession>
<sequence>MQSIVIGYAAVFHNPGDQGTVYEVERGLFERIAPTAFERDLRDGQDILACVAHDERFTLGSTTDGRLHLSVDPRGLAFRLTLPDTAVGEHVAHLVHTRRVWGCSINFDIRASRRFRVRGVDAVELTDVRLCHIALTNRPAYRSTTCVLRSGAGPD</sequence>
<evidence type="ECO:0000256" key="1">
    <source>
        <dbReference type="ARBA" id="ARBA00022612"/>
    </source>
</evidence>
<keyword evidence="1" id="KW-1188">Viral release from host cell</keyword>
<dbReference type="KEGG" id="ftj:FTUN_0438"/>
<evidence type="ECO:0000313" key="6">
    <source>
        <dbReference type="Proteomes" id="UP000503447"/>
    </source>
</evidence>
<keyword evidence="3" id="KW-0378">Hydrolase</keyword>
<proteinExistence type="predicted"/>
<keyword evidence="2" id="KW-0645">Protease</keyword>
<dbReference type="Proteomes" id="UP000503447">
    <property type="component" value="Chromosome"/>
</dbReference>
<reference evidence="6" key="1">
    <citation type="submission" date="2020-05" db="EMBL/GenBank/DDBJ databases">
        <title>Frigoriglobus tundricola gen. nov., sp. nov., a psychrotolerant cellulolytic planctomycete of the family Gemmataceae with two divergent copies of 16S rRNA gene.</title>
        <authorList>
            <person name="Kulichevskaya I.S."/>
            <person name="Ivanova A.A."/>
            <person name="Naumoff D.G."/>
            <person name="Beletsky A.V."/>
            <person name="Rijpstra W.I.C."/>
            <person name="Sinninghe Damste J.S."/>
            <person name="Mardanov A.V."/>
            <person name="Ravin N.V."/>
            <person name="Dedysh S.N."/>
        </authorList>
    </citation>
    <scope>NUCLEOTIDE SEQUENCE [LARGE SCALE GENOMIC DNA]</scope>
    <source>
        <strain evidence="6">PL17</strain>
    </source>
</reference>